<gene>
    <name evidence="1" type="ORF">MKS88_005018</name>
</gene>
<keyword evidence="2" id="KW-1185">Reference proteome</keyword>
<dbReference type="EMBL" id="CM043781">
    <property type="protein sequence ID" value="KAI4835801.1"/>
    <property type="molecule type" value="Genomic_DNA"/>
</dbReference>
<reference evidence="1" key="1">
    <citation type="submission" date="2022-06" db="EMBL/GenBank/DDBJ databases">
        <title>The First Complete Genome of the Simian Malaria Parasite Plasmodium brasilianum.</title>
        <authorList>
            <person name="Bajic M."/>
            <person name="Ravishankar S."/>
        </authorList>
    </citation>
    <scope>NUCLEOTIDE SEQUENCE</scope>
    <source>
        <strain evidence="1">Bolivian I</strain>
    </source>
</reference>
<organism evidence="1 2">
    <name type="scientific">Plasmodium brasilianum</name>
    <dbReference type="NCBI Taxonomy" id="5824"/>
    <lineage>
        <taxon>Eukaryota</taxon>
        <taxon>Sar</taxon>
        <taxon>Alveolata</taxon>
        <taxon>Apicomplexa</taxon>
        <taxon>Aconoidasida</taxon>
        <taxon>Haemosporida</taxon>
        <taxon>Plasmodiidae</taxon>
        <taxon>Plasmodium</taxon>
        <taxon>Plasmodium (Plasmodium)</taxon>
    </lineage>
</organism>
<evidence type="ECO:0000313" key="1">
    <source>
        <dbReference type="EMBL" id="KAI4835801.1"/>
    </source>
</evidence>
<sequence length="1838" mass="212510">MKRIIKRFNDNPSSTQFENETNKDIDPVETTLETKYREKEGNMDIENIDIKDDATNNFNYINRYLTAIFDIAKNDDSSSSKEDNIKKGTNGINKFTEEISRFSTKNHNVDDEWELGNTYEFETVESGNAQYDISSLSRTSNVEYHTSLNREVNRINVDNLKLKKARTDIIDDKNCDNIFANREVFNYFYSFNENDHLDVWLKRNEDLFNFPKKYNAEKDINGKEGTSREKFNDDVVKEKTSTERRNKYTQENAPHSSSGKKYADSLHQKDNQEQLQLQQQQHHQLMHQYENNINRGMDSAKNTNKGKRIEKEQIHKTSHDELSKNLFRMHNYQSEDVLYSYFSDNVSISDKQLKERSNENILQDQWNVIHNYSGKGFNEFAKTNNNEYYEGGGNDKIYSTYQKSRSVYPNFPYLKQSSFLKDHLTEAYTNILDNRKYNVPIKLQNLEIGTDDNPFFSEHIKENIKNEEMKLNQPPEMCLDNKRVGPYNYEDYNFKHNISHYNNINEDKNTFCSGINNEVQKEVENDGLNKYDNVMLNRKNNVSQGKTEITNLFKKDDTQKEWSNFNNKQVICSDIEGLSMNNNLVKNSMRYDNIEVNQNLSKKSKDNYLEKMRDYMLHNNALFSKKPYLEENKKWVNEVDENDPQNNVNEGSFRNSDMCRSLLLSYLSKQVNSIGVYELNNEATKNFNGEKVRGGNLGQYQGDVGGSSGSGAIKGKINNNDDNNGCDNNGCDNNGYDNNGYDNNGCDNNGYDNNGCDNNGCDNNGCDNNWCDNNGCDNNWCDSNGSNYSGNRAFFQNDHNGMHSSSVKDTHNMEKIRGCSYKENNFNEKIQKLNEKERTVSTLWENNSTIEGNCFNNCLDSYANSNDIKKNKCIQKGSFSGMSNLINDSRNNHVLKETLKNKIKFLLEHESDDILLSEYIINTINDYNKSKCNMDSTTIYDNNYKTEGHICEDIRTKNNNYTEKDKIIATEENIKRTDDQMNNQIVNNNSDTILHKWRNMECKHTSNTLYNKVEDELYDTTNSQIQNTGEGSSSTVLNFNNILLPEQNSYNQLNKNMNINLNVSDLISLLNASSAINGSDVICSGKDLTSSKDSKYYLSRCDEFRKSCNFEEGFSASSSMFESKSDHKISGAVSKLDIRLDSMHDSMHDSKHDSKHCNGPTYSTHEGSGREKGVVCNSPSEFATKIETVHLNNKKREFSYNNERGVVRYAAIGRENKDNDIFGKKNSIYQSNEQRDFTVNESQYEKVNNLVHFISKNSTLDGNENCAGNTINSTFPNSNNVNSNSSHIMIQNHTKDRSMFEYTKKETYYKDNTLTDDYIKKKHKSEKLISSFPGETNSYLKSKCVKNNKSKWDSGNFENGYFKKKESTWKGLRNFSKTEETNGMCKEWSMGKQGHNKYVSKSKEKESSLCFTRSHHYGRDSDANNSCNESSGGNEGNTCSSSSDGNSARSTSKGNPLWRRNTHWGGRLSTKACRKDRYVRFKKGSVDINIKPKLTGKYTMSYLKENKKKKKKWEEIDELPFEVLKKLVTEEENNLEKLLQSLYDDRILPLLINIKGRADEYHLTDILKSNIKNAYSLNTEKYIIKMNKSANDYVIYFSNKKEKDDYFFSINNLVDVYDTSMWSEFEKYLIQIANSEDPNLYTFSGGRYGMAKELQRRNLPFFKGLYLGELCQIVHISTNKKIIAYENNYLKPISQCHKYTNAKLGIVNTSSKNLENYITTIDELRFYLSKLLKYYKGGFNISTLKKKLKNRFNKQLCESVFHCIKLIEVLQLEQLKDVCIVDTQSKVVRSPSDEIPLLPYMKPHCNAVGKMKRSKMYIINGSMQPYEIGMFKNENNET</sequence>
<protein>
    <submittedName>
        <fullName evidence="1">Uncharacterized protein</fullName>
    </submittedName>
</protein>
<name>A0ACB9Y4Q7_PLABR</name>
<proteinExistence type="predicted"/>
<comment type="caution">
    <text evidence="1">The sequence shown here is derived from an EMBL/GenBank/DDBJ whole genome shotgun (WGS) entry which is preliminary data.</text>
</comment>
<evidence type="ECO:0000313" key="2">
    <source>
        <dbReference type="Proteomes" id="UP001056978"/>
    </source>
</evidence>
<accession>A0ACB9Y4Q7</accession>
<dbReference type="Proteomes" id="UP001056978">
    <property type="component" value="Chromosome 13"/>
</dbReference>